<dbReference type="SFLD" id="SFLDF00027">
    <property type="entry name" value="p-type_atpase"/>
    <property type="match status" value="1"/>
</dbReference>
<comment type="caution">
    <text evidence="14">Lacks conserved residue(s) required for the propagation of feature annotation.</text>
</comment>
<dbReference type="GO" id="GO:0005524">
    <property type="term" value="F:ATP binding"/>
    <property type="evidence" value="ECO:0007669"/>
    <property type="project" value="UniProtKB-KW"/>
</dbReference>
<evidence type="ECO:0000256" key="12">
    <source>
        <dbReference type="ARBA" id="ARBA00023065"/>
    </source>
</evidence>
<dbReference type="InterPro" id="IPR018303">
    <property type="entry name" value="ATPase_P-typ_P_site"/>
</dbReference>
<evidence type="ECO:0000313" key="16">
    <source>
        <dbReference type="EMBL" id="KXG47769.1"/>
    </source>
</evidence>
<feature type="transmembrane region" description="Helical" evidence="14">
    <location>
        <begin position="1675"/>
        <end position="1697"/>
    </location>
</feature>
<dbReference type="SUPFAM" id="SSF81660">
    <property type="entry name" value="Metal cation-transporting ATPase, ATP-binding domain N"/>
    <property type="match status" value="1"/>
</dbReference>
<evidence type="ECO:0000256" key="14">
    <source>
        <dbReference type="RuleBase" id="RU361146"/>
    </source>
</evidence>
<dbReference type="InterPro" id="IPR011990">
    <property type="entry name" value="TPR-like_helical_dom_sf"/>
</dbReference>
<keyword evidence="8 14" id="KW-0067">ATP-binding</keyword>
<dbReference type="OrthoDB" id="3352408at2759"/>
<evidence type="ECO:0000256" key="9">
    <source>
        <dbReference type="ARBA" id="ARBA00022842"/>
    </source>
</evidence>
<keyword evidence="3 14" id="KW-0109">Calcium transport</keyword>
<dbReference type="InterPro" id="IPR044492">
    <property type="entry name" value="P_typ_ATPase_HD_dom"/>
</dbReference>
<dbReference type="InterPro" id="IPR023299">
    <property type="entry name" value="ATPase_P-typ_cyto_dom_N"/>
</dbReference>
<evidence type="ECO:0000256" key="10">
    <source>
        <dbReference type="ARBA" id="ARBA00022967"/>
    </source>
</evidence>
<feature type="transmembrane region" description="Helical" evidence="14">
    <location>
        <begin position="1330"/>
        <end position="1349"/>
    </location>
</feature>
<feature type="transmembrane region" description="Helical" evidence="14">
    <location>
        <begin position="1563"/>
        <end position="1584"/>
    </location>
</feature>
<dbReference type="SUPFAM" id="SSF48452">
    <property type="entry name" value="TPR-like"/>
    <property type="match status" value="3"/>
</dbReference>
<dbReference type="InterPro" id="IPR023214">
    <property type="entry name" value="HAD_sf"/>
</dbReference>
<keyword evidence="11 14" id="KW-1133">Transmembrane helix</keyword>
<comment type="function">
    <text evidence="14">Catalyzes the hydrolysis of ATP coupled with the transport of calcium.</text>
</comment>
<feature type="transmembrane region" description="Helical" evidence="14">
    <location>
        <begin position="1394"/>
        <end position="1415"/>
    </location>
</feature>
<feature type="domain" description="Cation-transporting P-type ATPase N-terminal" evidence="15">
    <location>
        <begin position="473"/>
        <end position="584"/>
    </location>
</feature>
<keyword evidence="6 14" id="KW-0547">Nucleotide-binding</keyword>
<dbReference type="EMBL" id="LHQR01000065">
    <property type="protein sequence ID" value="KXG47769.1"/>
    <property type="molecule type" value="Genomic_DNA"/>
</dbReference>
<dbReference type="PANTHER" id="PTHR24093">
    <property type="entry name" value="CATION TRANSPORTING ATPASE"/>
    <property type="match status" value="1"/>
</dbReference>
<dbReference type="InterPro" id="IPR006068">
    <property type="entry name" value="ATPase_P-typ_cation-transptr_C"/>
</dbReference>
<name>A0A135LFN6_PENPA</name>
<dbReference type="Gene3D" id="3.40.1110.10">
    <property type="entry name" value="Calcium-transporting ATPase, cytoplasmic domain N"/>
    <property type="match status" value="1"/>
</dbReference>
<dbReference type="Proteomes" id="UP000070168">
    <property type="component" value="Unassembled WGS sequence"/>
</dbReference>
<evidence type="ECO:0000256" key="1">
    <source>
        <dbReference type="ARBA" id="ARBA00004127"/>
    </source>
</evidence>
<dbReference type="SUPFAM" id="SSF81665">
    <property type="entry name" value="Calcium ATPase, transmembrane domain M"/>
    <property type="match status" value="1"/>
</dbReference>
<dbReference type="SMART" id="SM00831">
    <property type="entry name" value="Cation_ATPase_N"/>
    <property type="match status" value="1"/>
</dbReference>
<keyword evidence="17" id="KW-1185">Reference proteome</keyword>
<feature type="transmembrane region" description="Helical" evidence="14">
    <location>
        <begin position="807"/>
        <end position="834"/>
    </location>
</feature>
<dbReference type="NCBIfam" id="TIGR01494">
    <property type="entry name" value="ATPase_P-type"/>
    <property type="match status" value="2"/>
</dbReference>
<dbReference type="PRINTS" id="PR00119">
    <property type="entry name" value="CATATPASE"/>
</dbReference>
<feature type="transmembrane region" description="Helical" evidence="14">
    <location>
        <begin position="605"/>
        <end position="623"/>
    </location>
</feature>
<dbReference type="Gene3D" id="1.25.40.10">
    <property type="entry name" value="Tetratricopeptide repeat domain"/>
    <property type="match status" value="2"/>
</dbReference>
<evidence type="ECO:0000256" key="7">
    <source>
        <dbReference type="ARBA" id="ARBA00022837"/>
    </source>
</evidence>
<dbReference type="SUPFAM" id="SSF81653">
    <property type="entry name" value="Calcium ATPase, transduction domain A"/>
    <property type="match status" value="1"/>
</dbReference>
<dbReference type="InterPro" id="IPR008250">
    <property type="entry name" value="ATPase_P-typ_transduc_dom_A_sf"/>
</dbReference>
<feature type="transmembrane region" description="Helical" evidence="14">
    <location>
        <begin position="1638"/>
        <end position="1663"/>
    </location>
</feature>
<evidence type="ECO:0000256" key="6">
    <source>
        <dbReference type="ARBA" id="ARBA00022741"/>
    </source>
</evidence>
<dbReference type="InterPro" id="IPR001757">
    <property type="entry name" value="P_typ_ATPase"/>
</dbReference>
<evidence type="ECO:0000256" key="5">
    <source>
        <dbReference type="ARBA" id="ARBA00022723"/>
    </source>
</evidence>
<keyword evidence="7 14" id="KW-0106">Calcium</keyword>
<dbReference type="FunFam" id="2.70.150.10:FF:000028">
    <property type="entry name" value="Calcium-transporting ATPase"/>
    <property type="match status" value="1"/>
</dbReference>
<feature type="transmembrane region" description="Helical" evidence="14">
    <location>
        <begin position="1596"/>
        <end position="1618"/>
    </location>
</feature>
<feature type="transmembrane region" description="Helical" evidence="14">
    <location>
        <begin position="1794"/>
        <end position="1817"/>
    </location>
</feature>
<keyword evidence="5" id="KW-0479">Metal-binding</keyword>
<comment type="caution">
    <text evidence="16">The sequence shown here is derived from an EMBL/GenBank/DDBJ whole genome shotgun (WGS) entry which is preliminary data.</text>
</comment>
<keyword evidence="13 14" id="KW-0472">Membrane</keyword>
<evidence type="ECO:0000259" key="15">
    <source>
        <dbReference type="SMART" id="SM00831"/>
    </source>
</evidence>
<dbReference type="SUPFAM" id="SSF56784">
    <property type="entry name" value="HAD-like"/>
    <property type="match status" value="1"/>
</dbReference>
<dbReference type="Gene3D" id="3.40.50.1000">
    <property type="entry name" value="HAD superfamily/HAD-like"/>
    <property type="match status" value="1"/>
</dbReference>
<feature type="transmembrane region" description="Helical" evidence="14">
    <location>
        <begin position="770"/>
        <end position="787"/>
    </location>
</feature>
<comment type="catalytic activity">
    <reaction evidence="14">
        <text>Ca(2+)(in) + ATP + H2O = Ca(2+)(out) + ADP + phosphate + H(+)</text>
        <dbReference type="Rhea" id="RHEA:18105"/>
        <dbReference type="ChEBI" id="CHEBI:15377"/>
        <dbReference type="ChEBI" id="CHEBI:15378"/>
        <dbReference type="ChEBI" id="CHEBI:29108"/>
        <dbReference type="ChEBI" id="CHEBI:30616"/>
        <dbReference type="ChEBI" id="CHEBI:43474"/>
        <dbReference type="ChEBI" id="CHEBI:456216"/>
        <dbReference type="EC" id="7.2.2.10"/>
    </reaction>
</comment>
<dbReference type="STRING" id="5078.A0A135LFN6"/>
<evidence type="ECO:0000313" key="17">
    <source>
        <dbReference type="Proteomes" id="UP000070168"/>
    </source>
</evidence>
<evidence type="ECO:0000256" key="3">
    <source>
        <dbReference type="ARBA" id="ARBA00022568"/>
    </source>
</evidence>
<evidence type="ECO:0000256" key="8">
    <source>
        <dbReference type="ARBA" id="ARBA00022840"/>
    </source>
</evidence>
<dbReference type="Pfam" id="PF00122">
    <property type="entry name" value="E1-E2_ATPase"/>
    <property type="match status" value="1"/>
</dbReference>
<keyword evidence="12 14" id="KW-0406">Ion transport</keyword>
<dbReference type="PANTHER" id="PTHR24093:SF369">
    <property type="entry name" value="CALCIUM-TRANSPORTING ATPASE"/>
    <property type="match status" value="1"/>
</dbReference>
<evidence type="ECO:0000256" key="2">
    <source>
        <dbReference type="ARBA" id="ARBA00022448"/>
    </source>
</evidence>
<dbReference type="InterPro" id="IPR049326">
    <property type="entry name" value="Rhodopsin_dom_fungi"/>
</dbReference>
<dbReference type="Pfam" id="PF20684">
    <property type="entry name" value="Fung_rhodopsin"/>
    <property type="match status" value="1"/>
</dbReference>
<dbReference type="GeneID" id="63704652"/>
<reference evidence="16 17" key="1">
    <citation type="journal article" date="2016" name="BMC Genomics">
        <title>Genome sequencing and secondary metabolism of the postharvest pathogen Penicillium griseofulvum.</title>
        <authorList>
            <person name="Banani H."/>
            <person name="Marcet-Houben M."/>
            <person name="Ballester A.R."/>
            <person name="Abbruscato P."/>
            <person name="Gonzalez-Candelas L."/>
            <person name="Gabaldon T."/>
            <person name="Spadaro D."/>
        </authorList>
    </citation>
    <scope>NUCLEOTIDE SEQUENCE [LARGE SCALE GENOMIC DNA]</scope>
    <source>
        <strain evidence="16 17">PG3</strain>
    </source>
</reference>
<organism evidence="16 17">
    <name type="scientific">Penicillium patulum</name>
    <name type="common">Penicillium griseofulvum</name>
    <dbReference type="NCBI Taxonomy" id="5078"/>
    <lineage>
        <taxon>Eukaryota</taxon>
        <taxon>Fungi</taxon>
        <taxon>Dikarya</taxon>
        <taxon>Ascomycota</taxon>
        <taxon>Pezizomycotina</taxon>
        <taxon>Eurotiomycetes</taxon>
        <taxon>Eurotiomycetidae</taxon>
        <taxon>Eurotiales</taxon>
        <taxon>Aspergillaceae</taxon>
        <taxon>Penicillium</taxon>
    </lineage>
</organism>
<comment type="similarity">
    <text evidence="14">Belongs to the cation transport ATPase (P-type) (TC 3.A.3) family.</text>
</comment>
<feature type="transmembrane region" description="Helical" evidence="14">
    <location>
        <begin position="1753"/>
        <end position="1774"/>
    </location>
</feature>
<dbReference type="Pfam" id="PF00690">
    <property type="entry name" value="Cation_ATPase_N"/>
    <property type="match status" value="1"/>
</dbReference>
<dbReference type="SFLD" id="SFLDS00003">
    <property type="entry name" value="Haloacid_Dehalogenase"/>
    <property type="match status" value="1"/>
</dbReference>
<dbReference type="GO" id="GO:0016887">
    <property type="term" value="F:ATP hydrolysis activity"/>
    <property type="evidence" value="ECO:0007669"/>
    <property type="project" value="InterPro"/>
</dbReference>
<proteinExistence type="inferred from homology"/>
<dbReference type="EC" id="7.2.2.10" evidence="14"/>
<dbReference type="NCBIfam" id="TIGR01517">
    <property type="entry name" value="ATPase-IIB_Ca"/>
    <property type="match status" value="1"/>
</dbReference>
<feature type="transmembrane region" description="Helical" evidence="14">
    <location>
        <begin position="1717"/>
        <end position="1741"/>
    </location>
</feature>
<dbReference type="Pfam" id="PF13246">
    <property type="entry name" value="Cation_ATPase"/>
    <property type="match status" value="1"/>
</dbReference>
<dbReference type="InterPro" id="IPR006408">
    <property type="entry name" value="P-type_ATPase_IIB"/>
</dbReference>
<feature type="transmembrane region" description="Helical" evidence="14">
    <location>
        <begin position="1427"/>
        <end position="1448"/>
    </location>
</feature>
<dbReference type="GO" id="GO:0005388">
    <property type="term" value="F:P-type calcium transporter activity"/>
    <property type="evidence" value="ECO:0007669"/>
    <property type="project" value="UniProtKB-EC"/>
</dbReference>
<sequence length="1889" mass="208799">MDKHPPSLETLQREVSELKAVYHGRGWTNEATDLESALATAGNRVVAPGADSDPMTITLEELNTCVKTWLQAKSWIVAEDLGILVLESCEKLKGERDLMTMTAMHNLASAYWGRGQLDQAATLASRVTKLRQSILGEEHPQTLTSMANLASTYRIQGLWADAQELDAKVFEAKKKTLGPRHPSTLGSMSNLAISYSNLGRYQEAEAIARQLVHLGERELPPTDTSLLNWKLTLASTYRDQGRLDSAEKLEREVVAVSRDLFGTNNPFTLTSMANLASTYREQGRWSDAERLEKEVVASSETVLGETHPQTLMSISNLASTYRNQGRLEEAKNLGGKATAVMKEVLGERHPHTLVAMADLAVTYQMMRQSPDAETLAARSLRLMEETIGKDHPHTLSAMANLGFIYQSQSKWEVAGGMAETVHSRREKVFGTDHPDTVTALEDLRRVAWVEAADQNAQHADALSDLVQSKDIQRFHALGGVKGLEEGLRTDVHSGLSLDETYLDAPVNIAASITTAPTEKTPIPEPRISTELDHDAFADRRKFFGDNRLPIKPSPSFLSLMWAAYNDHVLFLLTGAAIISLALGLYQTFGTKRTSNHPPVEWVEGVAILVAIVVITLAGAANDYQKEYKFRKLNKKQQDRNVWVLRSARIHEVPISEVMVGDIVHISPGDIVPADGVLIRGHQVKCDESSATGESDPVDKSAIDTTRASGSHEIDIDPFILSHTKIVGGVGAYVILATGTKSSYGRILLSLDTDPGFTPLQIRLSNLAKNIARFGALAALVLFIILLIKFCVGLRNSTESASEKGQSFLNVFILALTVVVIAVPEGLPLAVTLALSFATTRMMKDNNLVRQLRACETMGQATDICSDKTGTLTQNEMSVVSGFFDATSQFNDRGSTPDIPVENSLSVARCMGNLSDQSRSLLRQSIVINSTAIESQYDGGRQFLGSQTEAALLRFSQDYLELGQLDYDRASAEVVDLLPFDASRKYMVTVVKLASGLYRSYVKGAPEILLEKCVATIAQPMQGLGTSPITEEDIEQIRRTIFQYASRSLRTIAVCFRDVEHLPFLDEQETVNFEELMKELTFQGILGLRDPLRADAWCAVDTSHKAGLTVRMVTGDNLLTARAIAEECGIINSPDDLVMEGDKFRALDELQQKELVLRLKVLARSRPDDKRVLVQRLKDLGRVVAVTGDGTNDAPALAAADIGFSMGISGTEIAREASSIVLMDDTFSSIVKAIMWGRAVSDAVKKFLQFQITITFTSVGLAFVSAVADSSQESVLTPVQLMWVNLFQDTLAALALATDPPPRRILDRKPESRSTPLITPTMWKMIIGQSVYQMAVTLVLYFAGSSIFSYHSSLQKSQLQTAVFNTYVWMQIFNMYNNRQIERSFNLIEGIHHNWLFIAITCVMMSAQILIMLVGGRAFSITKLTGDQWAYSVILGAISIPIGFLLQAIPDVVVERPMADIGRLWDRIRAKVASIAIDLSDPMWGRLIVAVRQTWESRVLRLSHDDPIRRSKILTISWVGDESGVAFFVWRESPRQVVNYKLDGSMMSTSEYSAFLAEDRRQPAIIGMVVVTTLSLLVVLVRLYARGYRIHELGWDDLTIVIAQLVSWVVLWLSLMGIHHGSGKHMAALTDDPEGMMHMYKWLLGTQLVYMFNIWLCRISGIAFYARLNQMPRFTLYIRISFVFVTLVYVAQTIITALQCIVPLGALWGVEGKCMGAGIVFISTSGLSIICDSLVLLLPMNIVFSLQANLARKLTLAVVLCMGVFAVITSIMRTVSMTVALKHPNDATWYFPGVMIWSATEISAAIIALSLPALRALFGVWNRNRSRNETKAIDLQLIPQSAKQPMFDGCHADGASFDVDWRINRSQGVKDEEVRVEEIVRVGIGRRLSR</sequence>
<dbReference type="Gene3D" id="1.20.1110.10">
    <property type="entry name" value="Calcium-transporting ATPase, transmembrane domain"/>
    <property type="match status" value="1"/>
</dbReference>
<dbReference type="InterPro" id="IPR023298">
    <property type="entry name" value="ATPase_P-typ_TM_dom_sf"/>
</dbReference>
<evidence type="ECO:0000256" key="11">
    <source>
        <dbReference type="ARBA" id="ARBA00022989"/>
    </source>
</evidence>
<dbReference type="Gene3D" id="2.70.150.10">
    <property type="entry name" value="Calcium-transporting ATPase, cytoplasmic transduction domain A"/>
    <property type="match status" value="1"/>
</dbReference>
<keyword evidence="4 14" id="KW-0812">Transmembrane</keyword>
<dbReference type="InterPro" id="IPR059000">
    <property type="entry name" value="ATPase_P-type_domA"/>
</dbReference>
<dbReference type="PRINTS" id="PR00120">
    <property type="entry name" value="HATPASE"/>
</dbReference>
<dbReference type="SFLD" id="SFLDG00002">
    <property type="entry name" value="C1.7:_P-type_atpase_like"/>
    <property type="match status" value="1"/>
</dbReference>
<dbReference type="Pfam" id="PF13374">
    <property type="entry name" value="TPR_10"/>
    <property type="match status" value="2"/>
</dbReference>
<dbReference type="GO" id="GO:0006874">
    <property type="term" value="P:intracellular calcium ion homeostasis"/>
    <property type="evidence" value="ECO:0007669"/>
    <property type="project" value="TreeGrafter"/>
</dbReference>
<dbReference type="Pfam" id="PF00689">
    <property type="entry name" value="Cation_ATPase_C"/>
    <property type="match status" value="1"/>
</dbReference>
<evidence type="ECO:0000256" key="4">
    <source>
        <dbReference type="ARBA" id="ARBA00022692"/>
    </source>
</evidence>
<keyword evidence="9" id="KW-0460">Magnesium</keyword>
<dbReference type="RefSeq" id="XP_040646305.1">
    <property type="nucleotide sequence ID" value="XM_040789352.1"/>
</dbReference>
<dbReference type="PROSITE" id="PS00154">
    <property type="entry name" value="ATPASE_E1_E2"/>
    <property type="match status" value="1"/>
</dbReference>
<dbReference type="GO" id="GO:0005886">
    <property type="term" value="C:plasma membrane"/>
    <property type="evidence" value="ECO:0007669"/>
    <property type="project" value="TreeGrafter"/>
</dbReference>
<keyword evidence="10" id="KW-1278">Translocase</keyword>
<comment type="subcellular location">
    <subcellularLocation>
        <location evidence="1">Endomembrane system</location>
        <topology evidence="1">Multi-pass membrane protein</topology>
    </subcellularLocation>
    <subcellularLocation>
        <location evidence="14">Membrane</location>
        <topology evidence="14">Multi-pass membrane protein</topology>
    </subcellularLocation>
</comment>
<accession>A0A135LFN6</accession>
<dbReference type="GO" id="GO:0046872">
    <property type="term" value="F:metal ion binding"/>
    <property type="evidence" value="ECO:0007669"/>
    <property type="project" value="UniProtKB-KW"/>
</dbReference>
<dbReference type="GO" id="GO:0012505">
    <property type="term" value="C:endomembrane system"/>
    <property type="evidence" value="ECO:0007669"/>
    <property type="project" value="UniProtKB-SubCell"/>
</dbReference>
<evidence type="ECO:0000256" key="13">
    <source>
        <dbReference type="ARBA" id="ARBA00023136"/>
    </source>
</evidence>
<feature type="transmembrane region" description="Helical" evidence="14">
    <location>
        <begin position="568"/>
        <end position="585"/>
    </location>
</feature>
<gene>
    <name evidence="16" type="ORF">PGRI_016390</name>
</gene>
<keyword evidence="2 14" id="KW-0813">Transport</keyword>
<dbReference type="InterPro" id="IPR004014">
    <property type="entry name" value="ATPase_P-typ_cation-transptr_N"/>
</dbReference>
<protein>
    <recommendedName>
        <fullName evidence="14">Calcium-transporting ATPase</fullName>
        <ecNumber evidence="14">7.2.2.10</ecNumber>
    </recommendedName>
</protein>
<dbReference type="InterPro" id="IPR036412">
    <property type="entry name" value="HAD-like_sf"/>
</dbReference>
<dbReference type="Pfam" id="PF13424">
    <property type="entry name" value="TPR_12"/>
    <property type="match status" value="3"/>
</dbReference>